<feature type="domain" description="DH" evidence="5">
    <location>
        <begin position="553"/>
        <end position="750"/>
    </location>
</feature>
<feature type="compositionally biased region" description="Acidic residues" evidence="3">
    <location>
        <begin position="1485"/>
        <end position="1505"/>
    </location>
</feature>
<dbReference type="Pfam" id="PF00621">
    <property type="entry name" value="RhoGEF"/>
    <property type="match status" value="1"/>
</dbReference>
<dbReference type="SUPFAM" id="SSF50044">
    <property type="entry name" value="SH3-domain"/>
    <property type="match status" value="1"/>
</dbReference>
<dbReference type="PROSITE" id="PS50010">
    <property type="entry name" value="DH_2"/>
    <property type="match status" value="1"/>
</dbReference>
<feature type="compositionally biased region" description="Acidic residues" evidence="3">
    <location>
        <begin position="1356"/>
        <end position="1367"/>
    </location>
</feature>
<feature type="compositionally biased region" description="Polar residues" evidence="3">
    <location>
        <begin position="1583"/>
        <end position="1602"/>
    </location>
</feature>
<dbReference type="InterPro" id="IPR001452">
    <property type="entry name" value="SH3_domain"/>
</dbReference>
<feature type="domain" description="SH3" evidence="4">
    <location>
        <begin position="1684"/>
        <end position="1748"/>
    </location>
</feature>
<evidence type="ECO:0000313" key="7">
    <source>
        <dbReference type="Proteomes" id="UP000267251"/>
    </source>
</evidence>
<feature type="compositionally biased region" description="Low complexity" evidence="3">
    <location>
        <begin position="975"/>
        <end position="986"/>
    </location>
</feature>
<dbReference type="PANTHER" id="PTHR22834:SF20">
    <property type="entry name" value="SH3 DOMAIN-CONTAINING PROTEIN"/>
    <property type="match status" value="1"/>
</dbReference>
<feature type="region of interest" description="Disordered" evidence="3">
    <location>
        <begin position="1749"/>
        <end position="1769"/>
    </location>
</feature>
<feature type="compositionally biased region" description="Basic and acidic residues" evidence="3">
    <location>
        <begin position="1176"/>
        <end position="1186"/>
    </location>
</feature>
<feature type="compositionally biased region" description="Basic and acidic residues" evidence="3">
    <location>
        <begin position="634"/>
        <end position="646"/>
    </location>
</feature>
<feature type="region of interest" description="Disordered" evidence="3">
    <location>
        <begin position="771"/>
        <end position="897"/>
    </location>
</feature>
<keyword evidence="1 2" id="KW-0728">SH3 domain</keyword>
<feature type="region of interest" description="Disordered" evidence="3">
    <location>
        <begin position="1169"/>
        <end position="1219"/>
    </location>
</feature>
<dbReference type="SMART" id="SM00325">
    <property type="entry name" value="RhoGEF"/>
    <property type="match status" value="1"/>
</dbReference>
<feature type="region of interest" description="Disordered" evidence="3">
    <location>
        <begin position="1283"/>
        <end position="1330"/>
    </location>
</feature>
<feature type="region of interest" description="Disordered" evidence="3">
    <location>
        <begin position="1543"/>
        <end position="1602"/>
    </location>
</feature>
<dbReference type="GO" id="GO:0005737">
    <property type="term" value="C:cytoplasm"/>
    <property type="evidence" value="ECO:0007669"/>
    <property type="project" value="TreeGrafter"/>
</dbReference>
<feature type="region of interest" description="Disordered" evidence="3">
    <location>
        <begin position="1"/>
        <end position="166"/>
    </location>
</feature>
<dbReference type="PANTHER" id="PTHR22834">
    <property type="entry name" value="NUCLEAR FUSION PROTEIN FUS2"/>
    <property type="match status" value="1"/>
</dbReference>
<feature type="region of interest" description="Disordered" evidence="3">
    <location>
        <begin position="962"/>
        <end position="986"/>
    </location>
</feature>
<feature type="compositionally biased region" description="Basic and acidic residues" evidence="3">
    <location>
        <begin position="1471"/>
        <end position="1484"/>
    </location>
</feature>
<dbReference type="Gene3D" id="2.30.30.40">
    <property type="entry name" value="SH3 Domains"/>
    <property type="match status" value="1"/>
</dbReference>
<feature type="compositionally biased region" description="Basic and acidic residues" evidence="3">
    <location>
        <begin position="1195"/>
        <end position="1219"/>
    </location>
</feature>
<dbReference type="GO" id="GO:0005085">
    <property type="term" value="F:guanyl-nucleotide exchange factor activity"/>
    <property type="evidence" value="ECO:0007669"/>
    <property type="project" value="InterPro"/>
</dbReference>
<feature type="region of interest" description="Disordered" evidence="3">
    <location>
        <begin position="1071"/>
        <end position="1096"/>
    </location>
</feature>
<proteinExistence type="predicted"/>
<dbReference type="Gene3D" id="1.20.1270.60">
    <property type="entry name" value="Arfaptin homology (AH) domain/BAR domain"/>
    <property type="match status" value="1"/>
</dbReference>
<dbReference type="SUPFAM" id="SSF48065">
    <property type="entry name" value="DBL homology domain (DH-domain)"/>
    <property type="match status" value="1"/>
</dbReference>
<dbReference type="InterPro" id="IPR000219">
    <property type="entry name" value="DH_dom"/>
</dbReference>
<dbReference type="GO" id="GO:0031991">
    <property type="term" value="P:regulation of actomyosin contractile ring contraction"/>
    <property type="evidence" value="ECO:0007669"/>
    <property type="project" value="TreeGrafter"/>
</dbReference>
<feature type="compositionally biased region" description="Polar residues" evidence="3">
    <location>
        <begin position="1382"/>
        <end position="1393"/>
    </location>
</feature>
<dbReference type="CDD" id="cd00160">
    <property type="entry name" value="RhoGEF"/>
    <property type="match status" value="1"/>
</dbReference>
<feature type="compositionally biased region" description="Basic and acidic residues" evidence="3">
    <location>
        <begin position="811"/>
        <end position="821"/>
    </location>
</feature>
<dbReference type="EMBL" id="KZ987730">
    <property type="protein sequence ID" value="RKP15470.1"/>
    <property type="molecule type" value="Genomic_DNA"/>
</dbReference>
<reference evidence="7" key="1">
    <citation type="journal article" date="2018" name="Nat. Microbiol.">
        <title>Leveraging single-cell genomics to expand the fungal tree of life.</title>
        <authorList>
            <person name="Ahrendt S.R."/>
            <person name="Quandt C.A."/>
            <person name="Ciobanu D."/>
            <person name="Clum A."/>
            <person name="Salamov A."/>
            <person name="Andreopoulos B."/>
            <person name="Cheng J.F."/>
            <person name="Woyke T."/>
            <person name="Pelin A."/>
            <person name="Henrissat B."/>
            <person name="Reynolds N.K."/>
            <person name="Benny G.L."/>
            <person name="Smith M.E."/>
            <person name="James T.Y."/>
            <person name="Grigoriev I.V."/>
        </authorList>
    </citation>
    <scope>NUCLEOTIDE SEQUENCE [LARGE SCALE GENOMIC DNA]</scope>
</reference>
<feature type="region of interest" description="Disordered" evidence="3">
    <location>
        <begin position="1352"/>
        <end position="1513"/>
    </location>
</feature>
<evidence type="ECO:0000256" key="3">
    <source>
        <dbReference type="SAM" id="MobiDB-lite"/>
    </source>
</evidence>
<dbReference type="InterPro" id="IPR051492">
    <property type="entry name" value="Dynamin-Rho_GEF"/>
</dbReference>
<feature type="compositionally biased region" description="Low complexity" evidence="3">
    <location>
        <begin position="233"/>
        <end position="244"/>
    </location>
</feature>
<feature type="region of interest" description="Disordered" evidence="3">
    <location>
        <begin position="1630"/>
        <end position="1682"/>
    </location>
</feature>
<feature type="region of interest" description="Disordered" evidence="3">
    <location>
        <begin position="623"/>
        <end position="646"/>
    </location>
</feature>
<dbReference type="InterPro" id="IPR035899">
    <property type="entry name" value="DBL_dom_sf"/>
</dbReference>
<feature type="compositionally biased region" description="Basic and acidic residues" evidence="3">
    <location>
        <begin position="26"/>
        <end position="35"/>
    </location>
</feature>
<feature type="compositionally biased region" description="Low complexity" evidence="3">
    <location>
        <begin position="1"/>
        <end position="16"/>
    </location>
</feature>
<feature type="region of interest" description="Disordered" evidence="3">
    <location>
        <begin position="194"/>
        <end position="515"/>
    </location>
</feature>
<dbReference type="InterPro" id="IPR027267">
    <property type="entry name" value="AH/BAR_dom_sf"/>
</dbReference>
<dbReference type="PROSITE" id="PS50002">
    <property type="entry name" value="SH3"/>
    <property type="match status" value="1"/>
</dbReference>
<feature type="compositionally biased region" description="Acidic residues" evidence="3">
    <location>
        <begin position="1638"/>
        <end position="1682"/>
    </location>
</feature>
<evidence type="ECO:0000256" key="2">
    <source>
        <dbReference type="PROSITE-ProRule" id="PRU00192"/>
    </source>
</evidence>
<evidence type="ECO:0000259" key="5">
    <source>
        <dbReference type="PROSITE" id="PS50010"/>
    </source>
</evidence>
<dbReference type="SUPFAM" id="SSF103657">
    <property type="entry name" value="BAR/IMD domain-like"/>
    <property type="match status" value="1"/>
</dbReference>
<organism evidence="6 7">
    <name type="scientific">Piptocephalis cylindrospora</name>
    <dbReference type="NCBI Taxonomy" id="1907219"/>
    <lineage>
        <taxon>Eukaryota</taxon>
        <taxon>Fungi</taxon>
        <taxon>Fungi incertae sedis</taxon>
        <taxon>Zoopagomycota</taxon>
        <taxon>Zoopagomycotina</taxon>
        <taxon>Zoopagomycetes</taxon>
        <taxon>Zoopagales</taxon>
        <taxon>Piptocephalidaceae</taxon>
        <taxon>Piptocephalis</taxon>
    </lineage>
</organism>
<feature type="compositionally biased region" description="Polar residues" evidence="3">
    <location>
        <begin position="299"/>
        <end position="322"/>
    </location>
</feature>
<accession>A0A4P9YBH4</accession>
<gene>
    <name evidence="6" type="ORF">BJ684DRAFT_18210</name>
</gene>
<protein>
    <recommendedName>
        <fullName evidence="8">DH domain-containing protein</fullName>
    </recommendedName>
</protein>
<name>A0A4P9YBH4_9FUNG</name>
<feature type="compositionally biased region" description="Low complexity" evidence="3">
    <location>
        <begin position="113"/>
        <end position="124"/>
    </location>
</feature>
<dbReference type="GO" id="GO:0032955">
    <property type="term" value="P:regulation of division septum assembly"/>
    <property type="evidence" value="ECO:0007669"/>
    <property type="project" value="TreeGrafter"/>
</dbReference>
<feature type="compositionally biased region" description="Low complexity" evidence="3">
    <location>
        <begin position="52"/>
        <end position="81"/>
    </location>
</feature>
<dbReference type="InterPro" id="IPR036028">
    <property type="entry name" value="SH3-like_dom_sf"/>
</dbReference>
<feature type="compositionally biased region" description="Basic and acidic residues" evidence="3">
    <location>
        <begin position="839"/>
        <end position="876"/>
    </location>
</feature>
<feature type="compositionally biased region" description="Pro residues" evidence="3">
    <location>
        <begin position="1564"/>
        <end position="1574"/>
    </location>
</feature>
<feature type="compositionally biased region" description="Basic and acidic residues" evidence="3">
    <location>
        <begin position="1394"/>
        <end position="1414"/>
    </location>
</feature>
<feature type="compositionally biased region" description="Low complexity" evidence="3">
    <location>
        <begin position="455"/>
        <end position="483"/>
    </location>
</feature>
<evidence type="ECO:0008006" key="8">
    <source>
        <dbReference type="Google" id="ProtNLM"/>
    </source>
</evidence>
<evidence type="ECO:0000256" key="1">
    <source>
        <dbReference type="ARBA" id="ARBA00022443"/>
    </source>
</evidence>
<dbReference type="OrthoDB" id="10256089at2759"/>
<keyword evidence="7" id="KW-1185">Reference proteome</keyword>
<evidence type="ECO:0000259" key="4">
    <source>
        <dbReference type="PROSITE" id="PS50002"/>
    </source>
</evidence>
<feature type="compositionally biased region" description="Gly residues" evidence="3">
    <location>
        <begin position="771"/>
        <end position="785"/>
    </location>
</feature>
<feature type="compositionally biased region" description="Basic residues" evidence="3">
    <location>
        <begin position="332"/>
        <end position="348"/>
    </location>
</feature>
<dbReference type="SMART" id="SM00326">
    <property type="entry name" value="SH3"/>
    <property type="match status" value="1"/>
</dbReference>
<feature type="compositionally biased region" description="Basic residues" evidence="3">
    <location>
        <begin position="82"/>
        <end position="92"/>
    </location>
</feature>
<dbReference type="Gene3D" id="1.20.900.10">
    <property type="entry name" value="Dbl homology (DH) domain"/>
    <property type="match status" value="1"/>
</dbReference>
<sequence length="1769" mass="190128">MTTLPGEEGSEGPSSSAQTVPYRPPPAEKGEDDHGPNSSAPDALVPDETSVSESSAPPSSIAAPNAPDAPVKKSSSHSSRASARRSRIKSVRLPKNIQPDGVMGALAATILADSSNPSDDPISSGTVPVDPTQENGHRRGESAESLAGSKKLKRRSANYDRRRSGNFNGLQLSQAFGDEASFQALAASLGGKLGTLTTTASSNPCPNGPTSNPLPPSIPSTVDDAKRTQVLTGEGSSSSLGFSSPPRTLSSPVDLTAVPLASSSSFSSASSTTTSSSTSSSPSTIASFHEGPQGKGGDSVQSSANPSKQSSPNIGDIPNSSDGPEDLSPIPLRRRRSSTKPIRMKHSQVHASMENLFNQPIPLSRNPSLAKRPEDEPLSLEEAMDLEKQRQLQADVHNIQGEKGAPVASIDKSINPYPQEQIEIELDRSTPLSSLARRLPSARPPSFTLLRRKASSSSTASTSSSSSVNPKSPSSPTTYSSKSLPARRMIGDPARSKSPPPLIPSKPSLNSLFSEGKEGASSKFATIGPSSSSTPDLTASLRAGEEGGKRVFQRQMVIRELVESEASYLKDLDVLDEVYHQGFRSLGLLRPGDLRLIFAHLDDIRAFSRTFLQSMQDATARDLIQEDDPTSDVQDPKTLDDSPHKAPESIAQCFSRLMPQMHRVYNDFCSKQDKANARVDILKACQGKLKGRTTSWDLGSLLIKPVQRVLKYPLLVHAIIKATDSSDPEYISLSQTALDLQAMADHINEVKRRRDVVERVIGRHIVLGGPGLGKDSGSLGSGHPGPDGEGKSVDGRTRSPRSNSISGSDRAGGDGEGKDQRGMASRVSGRGVKRGGKRKGFDRTEDTPKSGDLRHRLREKRREAKAERRARQEMGRVDSGLDGLSGGSRGGPDDGVESSISRMLTIFDQQRAHGRQLIRDTEAWAASVRLFLRAQCSFSSALEFFYGEDALDLGGSMASGDSFSTSPRMGGASGPGSSSLVASGSGDSISTGHPGISMMYVGGGGLSSWAGEYRRRMMLGSEEMWSRLDEALQGEIFPALEHTYMGIFAAPERVIRRWAYRLPDYRKWRDTAQGSSAQSHTTTTTTVPSTSGSSVSNSVKAGAEEYMALNSTLLEELPKLFSLTTELLAVLVCAIGRLQESFYQEWHAGVDEVRSGMIRDGYCFPGSTIGGGGKASTDDSDSKGAFKESNGGVTGERKGGEGGDTADREGPERKVMPRSVVKDSYQKAMAGEFGVLAMFTGLNVLNGNWRHMGKPRMASPPPGGMEKLEELGIGGGKTGRILGAGTGMRKPRKASSSSLEAPPPLPDSSKSHALGRVPTQRRLSPADIPKVEKIKDQEVELVTVVPEKDIEKVEEAGEMETVEEEEARVEVKKESIDDPTPIRQSLESVTSWESHGESVDGIRPPTDEGTRASIEETGPIIVEGNRRVTRTRSTLWEDGERMEMMTGSGDEEDPRTLSHLRSPASLISEDQPPHGPEREGKEDGLGEDEDEMEKEEAEADAEERVDDFSAYQLPTPVRLPDRVSLGLGPESSFMGGKMKEFLQMDPVTPGSEGVGKDQSAQPPQVLPPMPPIPPEHMVFKDNGGSSLVSRSNSVRTGASSRVVSTTFSELGMDAEMLASYVGLSHEAALAPGEMEGVKEEDEGDENEEEEGEGEEEADIEEEEEEEEEEEVNGEEGGEEEEELQYLFVCQVSFPFRPMEGSGELALKRTGDLIGVWRVDEESQWWYGVDLEGGESGWFPATYCRRVDLEDEENEERKGGEESSEDGGNV</sequence>
<evidence type="ECO:0000313" key="6">
    <source>
        <dbReference type="EMBL" id="RKP15470.1"/>
    </source>
</evidence>
<dbReference type="Proteomes" id="UP000267251">
    <property type="component" value="Unassembled WGS sequence"/>
</dbReference>
<feature type="compositionally biased region" description="Low complexity" evidence="3">
    <location>
        <begin position="261"/>
        <end position="287"/>
    </location>
</feature>
<feature type="compositionally biased region" description="Basic and acidic residues" evidence="3">
    <location>
        <begin position="786"/>
        <end position="797"/>
    </location>
</feature>